<organism evidence="1">
    <name type="scientific">uncultured Caudovirales phage</name>
    <dbReference type="NCBI Taxonomy" id="2100421"/>
    <lineage>
        <taxon>Viruses</taxon>
        <taxon>Duplodnaviria</taxon>
        <taxon>Heunggongvirae</taxon>
        <taxon>Uroviricota</taxon>
        <taxon>Caudoviricetes</taxon>
        <taxon>Peduoviridae</taxon>
        <taxon>Maltschvirus</taxon>
        <taxon>Maltschvirus maltsch</taxon>
    </lineage>
</organism>
<accession>A0A6J5PBY0</accession>
<protein>
    <submittedName>
        <fullName evidence="1">Uncharacterized protein</fullName>
    </submittedName>
</protein>
<dbReference type="EMBL" id="LR796777">
    <property type="protein sequence ID" value="CAB4165084.1"/>
    <property type="molecule type" value="Genomic_DNA"/>
</dbReference>
<name>A0A6J5PBY0_9CAUD</name>
<sequence>MTKTNINLIVNGTKAYTRKTTGRPYTHALVAQTDDGKFQITNCSAKGPDSLYDGDTRHWSCITRSLNNPTWFVLPIIDNTVTLAV</sequence>
<gene>
    <name evidence="1" type="ORF">UFOVP824_28</name>
</gene>
<reference evidence="1" key="1">
    <citation type="submission" date="2020-04" db="EMBL/GenBank/DDBJ databases">
        <authorList>
            <person name="Chiriac C."/>
            <person name="Salcher M."/>
            <person name="Ghai R."/>
            <person name="Kavagutti S V."/>
        </authorList>
    </citation>
    <scope>NUCLEOTIDE SEQUENCE</scope>
</reference>
<evidence type="ECO:0000313" key="1">
    <source>
        <dbReference type="EMBL" id="CAB4165084.1"/>
    </source>
</evidence>
<proteinExistence type="predicted"/>